<dbReference type="RefSeq" id="WP_200829051.1">
    <property type="nucleotide sequence ID" value="NZ_AP026695.1"/>
</dbReference>
<accession>A0A2S2KPP6</accession>
<gene>
    <name evidence="2" type="ORF">NZNM25_04410</name>
</gene>
<feature type="transmembrane region" description="Helical" evidence="1">
    <location>
        <begin position="42"/>
        <end position="60"/>
    </location>
</feature>
<keyword evidence="1" id="KW-0812">Transmembrane</keyword>
<evidence type="ECO:0000256" key="1">
    <source>
        <dbReference type="SAM" id="Phobius"/>
    </source>
</evidence>
<dbReference type="Proteomes" id="UP000245829">
    <property type="component" value="Unassembled WGS sequence"/>
</dbReference>
<feature type="transmembrane region" description="Helical" evidence="1">
    <location>
        <begin position="17"/>
        <end position="36"/>
    </location>
</feature>
<dbReference type="GeneID" id="76209790"/>
<keyword evidence="1" id="KW-0472">Membrane</keyword>
<keyword evidence="3" id="KW-1185">Reference proteome</keyword>
<protein>
    <submittedName>
        <fullName evidence="2">Uncharacterized protein</fullName>
    </submittedName>
</protein>
<proteinExistence type="predicted"/>
<name>A0A2S2KPP6_9ARCH</name>
<keyword evidence="1" id="KW-1133">Transmembrane helix</keyword>
<evidence type="ECO:0000313" key="2">
    <source>
        <dbReference type="EMBL" id="GBH33650.1"/>
    </source>
</evidence>
<organism evidence="2 3">
    <name type="scientific">Nitrosopumilus zosterae</name>
    <dbReference type="NCBI Taxonomy" id="718286"/>
    <lineage>
        <taxon>Archaea</taxon>
        <taxon>Nitrososphaerota</taxon>
        <taxon>Nitrososphaeria</taxon>
        <taxon>Nitrosopumilales</taxon>
        <taxon>Nitrosopumilaceae</taxon>
        <taxon>Nitrosopumilus</taxon>
    </lineage>
</organism>
<sequence>MGLSSFIEKYREKENEIYLTWSDLAIVVFFLIQTVMPFPYGLIFGFVFAVAISFALFSLFTGDGNPAFTSGIQLDDLDHVDDLDGKNVKIYDKVIDKVN</sequence>
<comment type="caution">
    <text evidence="2">The sequence shown here is derived from an EMBL/GenBank/DDBJ whole genome shotgun (WGS) entry which is preliminary data.</text>
</comment>
<evidence type="ECO:0000313" key="3">
    <source>
        <dbReference type="Proteomes" id="UP000245829"/>
    </source>
</evidence>
<dbReference type="AlphaFoldDB" id="A0A2S2KPP6"/>
<reference evidence="2 3" key="1">
    <citation type="submission" date="2018-05" db="EMBL/GenBank/DDBJ databases">
        <title>genome sequencing of Nitrosopumilus sp. NM25.</title>
        <authorList>
            <person name="Mori K."/>
            <person name="Nakagawa T."/>
        </authorList>
    </citation>
    <scope>NUCLEOTIDE SEQUENCE [LARGE SCALE GENOMIC DNA]</scope>
    <source>
        <strain evidence="2 3">NM25</strain>
    </source>
</reference>
<dbReference type="EMBL" id="BGKI01000002">
    <property type="protein sequence ID" value="GBH33650.1"/>
    <property type="molecule type" value="Genomic_DNA"/>
</dbReference>